<organism evidence="1">
    <name type="scientific">Siphoviridae sp. ct4085</name>
    <dbReference type="NCBI Taxonomy" id="2827774"/>
    <lineage>
        <taxon>Viruses</taxon>
        <taxon>Duplodnaviria</taxon>
        <taxon>Heunggongvirae</taxon>
        <taxon>Uroviricota</taxon>
        <taxon>Caudoviricetes</taxon>
    </lineage>
</organism>
<name>A0A8S5SF57_9CAUD</name>
<accession>A0A8S5SF57</accession>
<reference evidence="1" key="1">
    <citation type="journal article" date="2021" name="Proc. Natl. Acad. Sci. U.S.A.">
        <title>A Catalog of Tens of Thousands of Viruses from Human Metagenomes Reveals Hidden Associations with Chronic Diseases.</title>
        <authorList>
            <person name="Tisza M.J."/>
            <person name="Buck C.B."/>
        </authorList>
    </citation>
    <scope>NUCLEOTIDE SEQUENCE</scope>
    <source>
        <strain evidence="1">Ct4085</strain>
    </source>
</reference>
<protein>
    <submittedName>
        <fullName evidence="1">Uncharacterized protein</fullName>
    </submittedName>
</protein>
<proteinExistence type="predicted"/>
<dbReference type="EMBL" id="BK032584">
    <property type="protein sequence ID" value="DAF49574.1"/>
    <property type="molecule type" value="Genomic_DNA"/>
</dbReference>
<sequence>MEVSELRIGNMVKIKTSNDAAFYPVYAIDGMGLKVVLGGCRQCEGWKDEKLLKPIPITEELLLKCGFEWNKMYRAYGREDMYVLIGINTGEGYWKISVSNSIPFDKEYDNKLYLNSEMEYTVSDKPIEYLHQLQNIYYFLTGKELEVTI</sequence>
<evidence type="ECO:0000313" key="1">
    <source>
        <dbReference type="EMBL" id="DAF49574.1"/>
    </source>
</evidence>